<dbReference type="OrthoDB" id="1046005at2"/>
<reference evidence="1 2" key="1">
    <citation type="submission" date="2016-03" db="EMBL/GenBank/DDBJ databases">
        <title>Complete genome sequence of Pedobacter cryoconitis PAMC 27485.</title>
        <authorList>
            <person name="Lee J."/>
            <person name="Kim O.-S."/>
        </authorList>
    </citation>
    <scope>NUCLEOTIDE SEQUENCE [LARGE SCALE GENOMIC DNA]</scope>
    <source>
        <strain evidence="1 2">PAMC 27485</strain>
    </source>
</reference>
<evidence type="ECO:0000313" key="1">
    <source>
        <dbReference type="EMBL" id="AMP97986.1"/>
    </source>
</evidence>
<dbReference type="Proteomes" id="UP000071561">
    <property type="component" value="Chromosome"/>
</dbReference>
<evidence type="ECO:0000313" key="2">
    <source>
        <dbReference type="Proteomes" id="UP000071561"/>
    </source>
</evidence>
<dbReference type="AlphaFoldDB" id="A0A127V9G6"/>
<protein>
    <recommendedName>
        <fullName evidence="3">DUF3829 domain-containing protein</fullName>
    </recommendedName>
</protein>
<keyword evidence="2" id="KW-1185">Reference proteome</keyword>
<organism evidence="1 2">
    <name type="scientific">Pedobacter cryoconitis</name>
    <dbReference type="NCBI Taxonomy" id="188932"/>
    <lineage>
        <taxon>Bacteria</taxon>
        <taxon>Pseudomonadati</taxon>
        <taxon>Bacteroidota</taxon>
        <taxon>Sphingobacteriia</taxon>
        <taxon>Sphingobacteriales</taxon>
        <taxon>Sphingobacteriaceae</taxon>
        <taxon>Pedobacter</taxon>
    </lineage>
</organism>
<sequence length="324" mass="36648">MKKTIIYISYCVVILLTAVSCKDKKKKEKAPQQTTSEITDKGAADTASRVIEYTNLVVDMANSHNSYLKDILGSTEKIEKALKNPSDKFGFLRIIHPHLTKFTVNNMNGITIENPVPELGKENQAYFKTQVTQYNAKFEKMNTDYKQLKDYLTAQDYKDDKGAKSYALIDTIRGTVQKLYTEKIVLMKKVNEIADAAEIVVLKDSPLKEYIIAMKTDMKNIRNFIDLLSDNANSYTKISAQAQAGFAALEIAQAKNAGLNMENAKKANKEGNYKNFYDSFHNFLLHTKKTLRDAGENGRLSSSDIEGLDSDYDGLIRNYNYFNQ</sequence>
<dbReference type="KEGG" id="pcm:AY601_1057"/>
<accession>A0A127V9G6</accession>
<name>A0A127V9G6_9SPHI</name>
<evidence type="ECO:0008006" key="3">
    <source>
        <dbReference type="Google" id="ProtNLM"/>
    </source>
</evidence>
<dbReference type="RefSeq" id="WP_157287713.1">
    <property type="nucleotide sequence ID" value="NZ_CP014504.1"/>
</dbReference>
<dbReference type="EMBL" id="CP014504">
    <property type="protein sequence ID" value="AMP97986.1"/>
    <property type="molecule type" value="Genomic_DNA"/>
</dbReference>
<dbReference type="PATRIC" id="fig|188932.3.peg.1092"/>
<proteinExistence type="predicted"/>
<dbReference type="Gene3D" id="1.20.120.930">
    <property type="entry name" value="Uncharacterised protein PF12889, N-terminal DUF3829"/>
    <property type="match status" value="1"/>
</dbReference>
<dbReference type="PROSITE" id="PS51257">
    <property type="entry name" value="PROKAR_LIPOPROTEIN"/>
    <property type="match status" value="1"/>
</dbReference>
<gene>
    <name evidence="1" type="ORF">AY601_1057</name>
</gene>